<sequence>MISDELPDNWQQQANQYLVNSNYSKAINLYEKAINANPQNKSYYWQLGLMLLLEGQEEEAQTTWLLGMADGEAEEVEFWTAELVEVLATEANRQLGSQNGSVAWVIRQHIREINPTDINNLLQLIDLSIALKNYTREQLGEYGIIELLENNTTIEVDQNLLPHTLKKLLVYDPKSLSSVEFASVAIPQIEARTTLINSLIPPIFQIAYSFASVGFARKYTELLLNIAPENRELLRTMAQFSVELTDYALAIEYAEKSYSLSTDIHEKVISHFQICRALIASRGADRKVKETLDRQESLIQALAAQPPQKLGTVAMRLYNMAYIFPYIRDCPEKNLNIRSQLSQICQLNLETACQEQISKYSQKLNKKNYFSSETKPLKIGYLSHCLRRHSVGWIARWLFKYHNRDKYEIYSYMVAAEHRNDHLQQWYANQATKTHIYSIVSTEVAEDIYDDEIDILIDLDSMTLINSCSIMAMKAAPIQATWLGWSASGIPTIDYYIADPYVLPENAQDYYPHKIWRLPQTYVAVDGFEVNIPSLKREDLGIPSDAVVYFTAQRGYKFNPDTARLQMKILKEVPNSYFLFKKFGDSDVLSELLIDVAESEGISSDRLIPIEEVAREEIHRANLGIADIVLDTYPYNGATTTLETLWMCIPMVTRVGQQFAARNSYTMMMNAGITEGIAWSDEEYVEWGIRLGKDEKLRQEISWKLRKSRQTAPLWNAKQFTLEMEKAYEQMWQRYIEGES</sequence>
<accession>A0A3N6P7W0</accession>
<name>A0A3N6P7W0_9CYAN</name>
<evidence type="ECO:0000256" key="6">
    <source>
        <dbReference type="ARBA" id="ARBA00022737"/>
    </source>
</evidence>
<dbReference type="Gene3D" id="3.40.50.11380">
    <property type="match status" value="1"/>
</dbReference>
<feature type="domain" description="O-GlcNAc transferase C-terminal" evidence="9">
    <location>
        <begin position="536"/>
        <end position="724"/>
    </location>
</feature>
<reference evidence="10 11" key="1">
    <citation type="journal article" date="2018" name="ACS Chem. Biol.">
        <title>Ketoreductase domain dysfunction expands chemodiversity: malyngamide biosynthesis in the cyanobacterium Okeania hirsuta.</title>
        <authorList>
            <person name="Moss N.A."/>
            <person name="Leao T."/>
            <person name="Rankin M."/>
            <person name="McCullough T.M."/>
            <person name="Qu P."/>
            <person name="Korobeynikov A."/>
            <person name="Smith J.L."/>
            <person name="Gerwick L."/>
            <person name="Gerwick W.H."/>
        </authorList>
    </citation>
    <scope>NUCLEOTIDE SEQUENCE [LARGE SCALE GENOMIC DNA]</scope>
    <source>
        <strain evidence="10 11">PAB10Feb10-1</strain>
    </source>
</reference>
<dbReference type="SUPFAM" id="SSF48452">
    <property type="entry name" value="TPR-like"/>
    <property type="match status" value="1"/>
</dbReference>
<dbReference type="RefSeq" id="WP_124154972.1">
    <property type="nucleotide sequence ID" value="NZ_CAWOLW010000005.1"/>
</dbReference>
<keyword evidence="7 8" id="KW-0802">TPR repeat</keyword>
<proteinExistence type="inferred from homology"/>
<evidence type="ECO:0000256" key="1">
    <source>
        <dbReference type="ARBA" id="ARBA00004922"/>
    </source>
</evidence>
<keyword evidence="4" id="KW-0328">Glycosyltransferase</keyword>
<dbReference type="GO" id="GO:0097363">
    <property type="term" value="F:protein O-acetylglucosaminyltransferase activity"/>
    <property type="evidence" value="ECO:0007669"/>
    <property type="project" value="UniProtKB-EC"/>
</dbReference>
<keyword evidence="11" id="KW-1185">Reference proteome</keyword>
<protein>
    <recommendedName>
        <fullName evidence="3">protein O-GlcNAc transferase</fullName>
        <ecNumber evidence="3">2.4.1.255</ecNumber>
    </recommendedName>
</protein>
<dbReference type="Gene3D" id="3.40.50.2000">
    <property type="entry name" value="Glycogen Phosphorylase B"/>
    <property type="match status" value="1"/>
</dbReference>
<evidence type="ECO:0000256" key="2">
    <source>
        <dbReference type="ARBA" id="ARBA00005386"/>
    </source>
</evidence>
<evidence type="ECO:0000256" key="7">
    <source>
        <dbReference type="ARBA" id="ARBA00022803"/>
    </source>
</evidence>
<gene>
    <name evidence="10" type="ORF">D5R40_17775</name>
</gene>
<comment type="similarity">
    <text evidence="2">Belongs to the glycosyltransferase 41 family. O-GlcNAc transferase subfamily.</text>
</comment>
<dbReference type="EC" id="2.4.1.255" evidence="3"/>
<dbReference type="InterPro" id="IPR029489">
    <property type="entry name" value="OGT/SEC/SPY_C"/>
</dbReference>
<dbReference type="PANTHER" id="PTHR44835">
    <property type="entry name" value="UDP-N-ACETYLGLUCOSAMINE--PEPTIDE N-ACETYLGLUCOSAMINYLTRANSFERASE SPINDLY-RELATED"/>
    <property type="match status" value="1"/>
</dbReference>
<comment type="caution">
    <text evidence="10">The sequence shown here is derived from an EMBL/GenBank/DDBJ whole genome shotgun (WGS) entry which is preliminary data.</text>
</comment>
<evidence type="ECO:0000256" key="4">
    <source>
        <dbReference type="ARBA" id="ARBA00022676"/>
    </source>
</evidence>
<keyword evidence="5 10" id="KW-0808">Transferase</keyword>
<organism evidence="10 11">
    <name type="scientific">Okeania hirsuta</name>
    <dbReference type="NCBI Taxonomy" id="1458930"/>
    <lineage>
        <taxon>Bacteria</taxon>
        <taxon>Bacillati</taxon>
        <taxon>Cyanobacteriota</taxon>
        <taxon>Cyanophyceae</taxon>
        <taxon>Oscillatoriophycideae</taxon>
        <taxon>Oscillatoriales</taxon>
        <taxon>Microcoleaceae</taxon>
        <taxon>Okeania</taxon>
    </lineage>
</organism>
<dbReference type="InterPro" id="IPR011990">
    <property type="entry name" value="TPR-like_helical_dom_sf"/>
</dbReference>
<dbReference type="Pfam" id="PF13844">
    <property type="entry name" value="Glyco_transf_41"/>
    <property type="match status" value="2"/>
</dbReference>
<dbReference type="AlphaFoldDB" id="A0A3N6P7W0"/>
<keyword evidence="6" id="KW-0677">Repeat</keyword>
<evidence type="ECO:0000313" key="11">
    <source>
        <dbReference type="Proteomes" id="UP000269154"/>
    </source>
</evidence>
<dbReference type="EMBL" id="RCBY01000102">
    <property type="protein sequence ID" value="RQH38041.1"/>
    <property type="molecule type" value="Genomic_DNA"/>
</dbReference>
<dbReference type="PROSITE" id="PS50005">
    <property type="entry name" value="TPR"/>
    <property type="match status" value="1"/>
</dbReference>
<evidence type="ECO:0000313" key="10">
    <source>
        <dbReference type="EMBL" id="RQH38041.1"/>
    </source>
</evidence>
<dbReference type="OrthoDB" id="146908at2"/>
<feature type="domain" description="O-GlcNAc transferase C-terminal" evidence="9">
    <location>
        <begin position="353"/>
        <end position="526"/>
    </location>
</feature>
<dbReference type="Gene3D" id="1.25.40.10">
    <property type="entry name" value="Tetratricopeptide repeat domain"/>
    <property type="match status" value="1"/>
</dbReference>
<dbReference type="Proteomes" id="UP000269154">
    <property type="component" value="Unassembled WGS sequence"/>
</dbReference>
<feature type="repeat" description="TPR" evidence="8">
    <location>
        <begin position="7"/>
        <end position="40"/>
    </location>
</feature>
<evidence type="ECO:0000259" key="9">
    <source>
        <dbReference type="Pfam" id="PF13844"/>
    </source>
</evidence>
<dbReference type="PANTHER" id="PTHR44835:SF1">
    <property type="entry name" value="PROTEIN O-GLCNAC TRANSFERASE"/>
    <property type="match status" value="1"/>
</dbReference>
<dbReference type="InterPro" id="IPR019734">
    <property type="entry name" value="TPR_rpt"/>
</dbReference>
<comment type="pathway">
    <text evidence="1">Protein modification; protein glycosylation.</text>
</comment>
<evidence type="ECO:0000256" key="3">
    <source>
        <dbReference type="ARBA" id="ARBA00011970"/>
    </source>
</evidence>
<evidence type="ECO:0000256" key="5">
    <source>
        <dbReference type="ARBA" id="ARBA00022679"/>
    </source>
</evidence>
<evidence type="ECO:0000256" key="8">
    <source>
        <dbReference type="PROSITE-ProRule" id="PRU00339"/>
    </source>
</evidence>
<dbReference type="InterPro" id="IPR051939">
    <property type="entry name" value="Glycosyltr_41/O-GlcNAc_trsf"/>
</dbReference>